<keyword evidence="3 6" id="KW-0805">Transcription regulation</keyword>
<feature type="compositionally biased region" description="Acidic residues" evidence="7">
    <location>
        <begin position="124"/>
        <end position="138"/>
    </location>
</feature>
<evidence type="ECO:0000259" key="8">
    <source>
        <dbReference type="PROSITE" id="PS51754"/>
    </source>
</evidence>
<dbReference type="AlphaFoldDB" id="A0A834W975"/>
<dbReference type="OrthoDB" id="1928390at2759"/>
<evidence type="ECO:0000256" key="4">
    <source>
        <dbReference type="ARBA" id="ARBA00023163"/>
    </source>
</evidence>
<dbReference type="PROSITE" id="PS51754">
    <property type="entry name" value="OVATE"/>
    <property type="match status" value="1"/>
</dbReference>
<evidence type="ECO:0000256" key="1">
    <source>
        <dbReference type="ARBA" id="ARBA00004123"/>
    </source>
</evidence>
<reference evidence="9" key="1">
    <citation type="submission" date="2020-09" db="EMBL/GenBank/DDBJ databases">
        <title>Genome-Enabled Discovery of Anthraquinone Biosynthesis in Senna tora.</title>
        <authorList>
            <person name="Kang S.-H."/>
            <person name="Pandey R.P."/>
            <person name="Lee C.-M."/>
            <person name="Sim J.-S."/>
            <person name="Jeong J.-T."/>
            <person name="Choi B.-S."/>
            <person name="Jung M."/>
            <person name="Ginzburg D."/>
            <person name="Zhao K."/>
            <person name="Won S.Y."/>
            <person name="Oh T.-J."/>
            <person name="Yu Y."/>
            <person name="Kim N.-H."/>
            <person name="Lee O.R."/>
            <person name="Lee T.-H."/>
            <person name="Bashyal P."/>
            <person name="Kim T.-S."/>
            <person name="Lee W.-H."/>
            <person name="Kawkins C."/>
            <person name="Kim C.-K."/>
            <person name="Kim J.S."/>
            <person name="Ahn B.O."/>
            <person name="Rhee S.Y."/>
            <person name="Sohng J.K."/>
        </authorList>
    </citation>
    <scope>NUCLEOTIDE SEQUENCE</scope>
    <source>
        <tissue evidence="9">Leaf</tissue>
    </source>
</reference>
<dbReference type="Proteomes" id="UP000634136">
    <property type="component" value="Unassembled WGS sequence"/>
</dbReference>
<dbReference type="PANTHER" id="PTHR33057">
    <property type="entry name" value="TRANSCRIPTION REPRESSOR OFP7-RELATED"/>
    <property type="match status" value="1"/>
</dbReference>
<feature type="domain" description="OVATE" evidence="8">
    <location>
        <begin position="186"/>
        <end position="236"/>
    </location>
</feature>
<feature type="compositionally biased region" description="Basic residues" evidence="7">
    <location>
        <begin position="84"/>
        <end position="101"/>
    </location>
</feature>
<sequence length="236" mass="27095">MESRLKMRISRMFRSSWGSCGTRKLSDVMEKAVFSSQNPQPLPLNLQPISPQFRPFPSIFTPKQPSLYSTPSPIHQTHINLSANKKHKKNKTKTKKKKIKHRDVTPFSYTPKDPNFGGNWWYSSDDDEDGDRDDDETETLFSSRSNSSDSSRSRRRRRRHSGRRKGSEMGILPLQGKGKVKDTFAVVKRSSDPYNDFRTSMVEMIVEKQIFAPKDLENLLQCFLLCSVSKEDSSVG</sequence>
<keyword evidence="4 6" id="KW-0804">Transcription</keyword>
<keyword evidence="2 6" id="KW-0678">Repressor</keyword>
<dbReference type="Pfam" id="PF04844">
    <property type="entry name" value="Ovate"/>
    <property type="match status" value="1"/>
</dbReference>
<organism evidence="9 10">
    <name type="scientific">Senna tora</name>
    <dbReference type="NCBI Taxonomy" id="362788"/>
    <lineage>
        <taxon>Eukaryota</taxon>
        <taxon>Viridiplantae</taxon>
        <taxon>Streptophyta</taxon>
        <taxon>Embryophyta</taxon>
        <taxon>Tracheophyta</taxon>
        <taxon>Spermatophyta</taxon>
        <taxon>Magnoliopsida</taxon>
        <taxon>eudicotyledons</taxon>
        <taxon>Gunneridae</taxon>
        <taxon>Pentapetalae</taxon>
        <taxon>rosids</taxon>
        <taxon>fabids</taxon>
        <taxon>Fabales</taxon>
        <taxon>Fabaceae</taxon>
        <taxon>Caesalpinioideae</taxon>
        <taxon>Cassia clade</taxon>
        <taxon>Senna</taxon>
    </lineage>
</organism>
<dbReference type="GO" id="GO:0045892">
    <property type="term" value="P:negative regulation of DNA-templated transcription"/>
    <property type="evidence" value="ECO:0007669"/>
    <property type="project" value="UniProtKB-UniRule"/>
</dbReference>
<evidence type="ECO:0000313" key="9">
    <source>
        <dbReference type="EMBL" id="KAF7813832.1"/>
    </source>
</evidence>
<feature type="compositionally biased region" description="Basic residues" evidence="7">
    <location>
        <begin position="153"/>
        <end position="164"/>
    </location>
</feature>
<keyword evidence="5 6" id="KW-0539">Nucleus</keyword>
<comment type="subcellular location">
    <subcellularLocation>
        <location evidence="1 6">Nucleus</location>
    </subcellularLocation>
</comment>
<proteinExistence type="predicted"/>
<feature type="region of interest" description="Disordered" evidence="7">
    <location>
        <begin position="63"/>
        <end position="171"/>
    </location>
</feature>
<accession>A0A834W975</accession>
<name>A0A834W975_9FABA</name>
<dbReference type="EMBL" id="JAAIUW010000010">
    <property type="protein sequence ID" value="KAF7813832.1"/>
    <property type="molecule type" value="Genomic_DNA"/>
</dbReference>
<dbReference type="NCBIfam" id="TIGR01568">
    <property type="entry name" value="A_thal_3678"/>
    <property type="match status" value="1"/>
</dbReference>
<keyword evidence="10" id="KW-1185">Reference proteome</keyword>
<evidence type="ECO:0000256" key="3">
    <source>
        <dbReference type="ARBA" id="ARBA00023015"/>
    </source>
</evidence>
<evidence type="ECO:0000256" key="5">
    <source>
        <dbReference type="ARBA" id="ARBA00023242"/>
    </source>
</evidence>
<evidence type="ECO:0000313" key="10">
    <source>
        <dbReference type="Proteomes" id="UP000634136"/>
    </source>
</evidence>
<gene>
    <name evidence="9" type="ORF">G2W53_034808</name>
</gene>
<comment type="caution">
    <text evidence="9">The sequence shown here is derived from an EMBL/GenBank/DDBJ whole genome shotgun (WGS) entry which is preliminary data.</text>
</comment>
<comment type="function">
    <text evidence="6">Transcriptional repressor that regulates multiple aspects of plant growth and development.</text>
</comment>
<dbReference type="InterPro" id="IPR006458">
    <property type="entry name" value="Ovate_C"/>
</dbReference>
<dbReference type="PANTHER" id="PTHR33057:SF17">
    <property type="entry name" value="TRANSCRIPTION REPRESSOR OFP8"/>
    <property type="match status" value="1"/>
</dbReference>
<feature type="compositionally biased region" description="Polar residues" evidence="7">
    <location>
        <begin position="63"/>
        <end position="83"/>
    </location>
</feature>
<evidence type="ECO:0000256" key="7">
    <source>
        <dbReference type="SAM" id="MobiDB-lite"/>
    </source>
</evidence>
<dbReference type="GO" id="GO:0005634">
    <property type="term" value="C:nucleus"/>
    <property type="evidence" value="ECO:0007669"/>
    <property type="project" value="UniProtKB-SubCell"/>
</dbReference>
<evidence type="ECO:0000256" key="6">
    <source>
        <dbReference type="RuleBase" id="RU367028"/>
    </source>
</evidence>
<protein>
    <recommendedName>
        <fullName evidence="6">Transcription repressor</fullName>
    </recommendedName>
    <alternativeName>
        <fullName evidence="6">Ovate family protein</fullName>
    </alternativeName>
</protein>
<evidence type="ECO:0000256" key="2">
    <source>
        <dbReference type="ARBA" id="ARBA00022491"/>
    </source>
</evidence>
<dbReference type="InterPro" id="IPR038933">
    <property type="entry name" value="Ovate"/>
</dbReference>